<sequence length="84" mass="9241">MLNASPGFAETPRDFGTLVCKDVMRLSGEDRSVALAFVHGYVLGKKGTTQYEVETLAGITDRFIDYCLNHPADNALQSFEKLAK</sequence>
<name>W9VQB4_9GAMM</name>
<organism evidence="1 2">
    <name type="scientific">Imhoffiella purpurea</name>
    <dbReference type="NCBI Taxonomy" id="1249627"/>
    <lineage>
        <taxon>Bacteria</taxon>
        <taxon>Pseudomonadati</taxon>
        <taxon>Pseudomonadota</taxon>
        <taxon>Gammaproteobacteria</taxon>
        <taxon>Chromatiales</taxon>
        <taxon>Chromatiaceae</taxon>
        <taxon>Imhoffiella</taxon>
    </lineage>
</organism>
<comment type="caution">
    <text evidence="1">The sequence shown here is derived from an EMBL/GenBank/DDBJ whole genome shotgun (WGS) entry which is preliminary data.</text>
</comment>
<gene>
    <name evidence="1" type="ORF">D779_4058</name>
</gene>
<keyword evidence="2" id="KW-1185">Reference proteome</keyword>
<proteinExistence type="predicted"/>
<evidence type="ECO:0000313" key="2">
    <source>
        <dbReference type="Proteomes" id="UP000019460"/>
    </source>
</evidence>
<dbReference type="EMBL" id="AONC01000085">
    <property type="protein sequence ID" value="EXJ12640.1"/>
    <property type="molecule type" value="Genomic_DNA"/>
</dbReference>
<dbReference type="Pfam" id="PF06411">
    <property type="entry name" value="HdeA"/>
    <property type="match status" value="1"/>
</dbReference>
<reference evidence="1 2" key="1">
    <citation type="submission" date="2012-11" db="EMBL/GenBank/DDBJ databases">
        <title>Genome assembly of Thiorhodococcus sp. AK35.</title>
        <authorList>
            <person name="Nupur N."/>
            <person name="Khatri I."/>
            <person name="Subramanian S."/>
            <person name="Pinnaka A."/>
        </authorList>
    </citation>
    <scope>NUCLEOTIDE SEQUENCE [LARGE SCALE GENOMIC DNA]</scope>
    <source>
        <strain evidence="1 2">AK35</strain>
    </source>
</reference>
<dbReference type="STRING" id="1249627.D779_4058"/>
<dbReference type="InterPro" id="IPR010486">
    <property type="entry name" value="HNS-dep_expression_A/B"/>
</dbReference>
<dbReference type="AlphaFoldDB" id="W9VQB4"/>
<dbReference type="eggNOG" id="ENOG5032KPD">
    <property type="taxonomic scope" value="Bacteria"/>
</dbReference>
<protein>
    <submittedName>
        <fullName evidence="1">Uncharacterized protein</fullName>
    </submittedName>
</protein>
<accession>W9VQB4</accession>
<evidence type="ECO:0000313" key="1">
    <source>
        <dbReference type="EMBL" id="EXJ12640.1"/>
    </source>
</evidence>
<dbReference type="Proteomes" id="UP000019460">
    <property type="component" value="Unassembled WGS sequence"/>
</dbReference>